<dbReference type="CDD" id="cd12148">
    <property type="entry name" value="fungal_TF_MHR"/>
    <property type="match status" value="1"/>
</dbReference>
<comment type="subcellular location">
    <subcellularLocation>
        <location evidence="1">Nucleus</location>
    </subcellularLocation>
</comment>
<feature type="region of interest" description="Disordered" evidence="6">
    <location>
        <begin position="1"/>
        <end position="20"/>
    </location>
</feature>
<dbReference type="GO" id="GO:0005634">
    <property type="term" value="C:nucleus"/>
    <property type="evidence" value="ECO:0007669"/>
    <property type="project" value="UniProtKB-SubCell"/>
</dbReference>
<dbReference type="PROSITE" id="PS00463">
    <property type="entry name" value="ZN2_CY6_FUNGAL_1"/>
    <property type="match status" value="1"/>
</dbReference>
<feature type="region of interest" description="Disordered" evidence="6">
    <location>
        <begin position="775"/>
        <end position="822"/>
    </location>
</feature>
<keyword evidence="2" id="KW-0479">Metal-binding</keyword>
<protein>
    <submittedName>
        <fullName evidence="8">Fungal-specific transcription factor domain-containing protein</fullName>
    </submittedName>
</protein>
<sequence length="862" mass="96802">MLRRHVYPLTQGTEFPRPKPLPIKVVSSQLRIQSILSPPDPEVDDSTNVPDQTTPKRRFEDVVTSSEATPVALPQTESADDRRPESAGLGIELPKGHVEDHRTSASFGSRDARKPLKMRPPLRSSIACVRCRRSKIKCDNDGGNSPCDTCIKGGHQCQYPEATLLPPKRNEPPAAAKQEKEATHDRKRARKMEELVGLDPEKSAAYAEEVLSYPFLTVELWDQLLNIYRLHFATELPFLHLPTLKEKISHRQENKFETSPELNLILLGVLTLTARFHPDLVKYVAHLSNTQGNIRMRTPLHKADPAAASEFFATVLSTALGPLKVSMTVVTVERVQAGLMLALFEWSQQNTSIGYGAWMYLGMAIRMAQALKLGLDDQRARQPGQGRINQNQRAHRRSSEIGIIRETRRRTMFSCLILDRMMACGNERVTTIRRECIRIQLPCTEMAFDLALDVNTGYLNPEGEGTNQPINDDSVLSRFIQLVEIWADISKYSSIGGRLVDRVPPWDRHSRFRILLERLDLFIQNLPDTFTFTRQNYYRHDNHQATNMYVSLHMLVSVCQVILSREYLPFLPLRCSRPAGPLGHPRHHRDQIPDGYWEDVTHLFFKAARDIVDLVELSRDKLPQSSLTLFSLWLAGFAGIYAQQFPYMDTKHQMVSQEDIDRRVEGDLNVLRGTTTGLAYQALHKITTCLPGAQNYLKYFEAVDVYYTEAETEFRQNTEQGGSLSEARGGDRLSIRLGAEGVGMSEGYSTSVDYATTPRSTPTMSFKAMNTSMMRSGSAESLPLSTENRREGGGGSSEHRKTTQSGSMFMIPGLEPENTSAGLPDFSLDKLGVIESQRMGRILNDLEEFSGAGSLGGGFSLN</sequence>
<name>A0A9P8W686_9HYPO</name>
<evidence type="ECO:0000313" key="9">
    <source>
        <dbReference type="Proteomes" id="UP000777438"/>
    </source>
</evidence>
<evidence type="ECO:0000256" key="5">
    <source>
        <dbReference type="ARBA" id="ARBA00023242"/>
    </source>
</evidence>
<dbReference type="GO" id="GO:0000981">
    <property type="term" value="F:DNA-binding transcription factor activity, RNA polymerase II-specific"/>
    <property type="evidence" value="ECO:0007669"/>
    <property type="project" value="InterPro"/>
</dbReference>
<dbReference type="PROSITE" id="PS50048">
    <property type="entry name" value="ZN2_CY6_FUNGAL_2"/>
    <property type="match status" value="1"/>
</dbReference>
<dbReference type="CDD" id="cd00067">
    <property type="entry name" value="GAL4"/>
    <property type="match status" value="1"/>
</dbReference>
<dbReference type="GO" id="GO:0003677">
    <property type="term" value="F:DNA binding"/>
    <property type="evidence" value="ECO:0007669"/>
    <property type="project" value="InterPro"/>
</dbReference>
<evidence type="ECO:0000256" key="4">
    <source>
        <dbReference type="ARBA" id="ARBA00023163"/>
    </source>
</evidence>
<dbReference type="Pfam" id="PF00172">
    <property type="entry name" value="Zn_clus"/>
    <property type="match status" value="1"/>
</dbReference>
<keyword evidence="3" id="KW-0805">Transcription regulation</keyword>
<evidence type="ECO:0000256" key="2">
    <source>
        <dbReference type="ARBA" id="ARBA00022723"/>
    </source>
</evidence>
<evidence type="ECO:0000256" key="1">
    <source>
        <dbReference type="ARBA" id="ARBA00004123"/>
    </source>
</evidence>
<proteinExistence type="predicted"/>
<dbReference type="InterPro" id="IPR050815">
    <property type="entry name" value="TF_fung"/>
</dbReference>
<organism evidence="8 9">
    <name type="scientific">Thelonectria olida</name>
    <dbReference type="NCBI Taxonomy" id="1576542"/>
    <lineage>
        <taxon>Eukaryota</taxon>
        <taxon>Fungi</taxon>
        <taxon>Dikarya</taxon>
        <taxon>Ascomycota</taxon>
        <taxon>Pezizomycotina</taxon>
        <taxon>Sordariomycetes</taxon>
        <taxon>Hypocreomycetidae</taxon>
        <taxon>Hypocreales</taxon>
        <taxon>Nectriaceae</taxon>
        <taxon>Thelonectria</taxon>
    </lineage>
</organism>
<dbReference type="PANTHER" id="PTHR47338">
    <property type="entry name" value="ZN(II)2CYS6 TRANSCRIPTION FACTOR (EUROFUNG)-RELATED"/>
    <property type="match status" value="1"/>
</dbReference>
<dbReference type="Pfam" id="PF04082">
    <property type="entry name" value="Fungal_trans"/>
    <property type="match status" value="1"/>
</dbReference>
<dbReference type="EMBL" id="JAGPYM010000009">
    <property type="protein sequence ID" value="KAH6890598.1"/>
    <property type="molecule type" value="Genomic_DNA"/>
</dbReference>
<evidence type="ECO:0000313" key="8">
    <source>
        <dbReference type="EMBL" id="KAH6890598.1"/>
    </source>
</evidence>
<dbReference type="SUPFAM" id="SSF57701">
    <property type="entry name" value="Zn2/Cys6 DNA-binding domain"/>
    <property type="match status" value="1"/>
</dbReference>
<dbReference type="Gene3D" id="4.10.240.10">
    <property type="entry name" value="Zn(2)-C6 fungal-type DNA-binding domain"/>
    <property type="match status" value="1"/>
</dbReference>
<evidence type="ECO:0000256" key="3">
    <source>
        <dbReference type="ARBA" id="ARBA00023015"/>
    </source>
</evidence>
<dbReference type="Proteomes" id="UP000777438">
    <property type="component" value="Unassembled WGS sequence"/>
</dbReference>
<feature type="region of interest" description="Disordered" evidence="6">
    <location>
        <begin position="164"/>
        <end position="188"/>
    </location>
</feature>
<feature type="region of interest" description="Disordered" evidence="6">
    <location>
        <begin position="35"/>
        <end position="91"/>
    </location>
</feature>
<feature type="compositionally biased region" description="Basic and acidic residues" evidence="6">
    <location>
        <begin position="787"/>
        <end position="801"/>
    </location>
</feature>
<gene>
    <name evidence="8" type="ORF">B0T10DRAFT_528834</name>
</gene>
<keyword evidence="4" id="KW-0804">Transcription</keyword>
<dbReference type="InterPro" id="IPR001138">
    <property type="entry name" value="Zn2Cys6_DnaBD"/>
</dbReference>
<comment type="caution">
    <text evidence="8">The sequence shown here is derived from an EMBL/GenBank/DDBJ whole genome shotgun (WGS) entry which is preliminary data.</text>
</comment>
<dbReference type="GO" id="GO:0006351">
    <property type="term" value="P:DNA-templated transcription"/>
    <property type="evidence" value="ECO:0007669"/>
    <property type="project" value="InterPro"/>
</dbReference>
<dbReference type="SMART" id="SM00906">
    <property type="entry name" value="Fungal_trans"/>
    <property type="match status" value="1"/>
</dbReference>
<keyword evidence="9" id="KW-1185">Reference proteome</keyword>
<dbReference type="InterPro" id="IPR036864">
    <property type="entry name" value="Zn2-C6_fun-type_DNA-bd_sf"/>
</dbReference>
<feature type="compositionally biased region" description="Polar residues" evidence="6">
    <location>
        <begin position="775"/>
        <end position="786"/>
    </location>
</feature>
<dbReference type="InterPro" id="IPR007219">
    <property type="entry name" value="XnlR_reg_dom"/>
</dbReference>
<dbReference type="OrthoDB" id="5370478at2759"/>
<feature type="domain" description="Zn(2)-C6 fungal-type" evidence="7">
    <location>
        <begin position="127"/>
        <end position="159"/>
    </location>
</feature>
<dbReference type="SMART" id="SM00066">
    <property type="entry name" value="GAL4"/>
    <property type="match status" value="1"/>
</dbReference>
<reference evidence="8 9" key="1">
    <citation type="journal article" date="2021" name="Nat. Commun.">
        <title>Genetic determinants of endophytism in the Arabidopsis root mycobiome.</title>
        <authorList>
            <person name="Mesny F."/>
            <person name="Miyauchi S."/>
            <person name="Thiergart T."/>
            <person name="Pickel B."/>
            <person name="Atanasova L."/>
            <person name="Karlsson M."/>
            <person name="Huettel B."/>
            <person name="Barry K.W."/>
            <person name="Haridas S."/>
            <person name="Chen C."/>
            <person name="Bauer D."/>
            <person name="Andreopoulos W."/>
            <person name="Pangilinan J."/>
            <person name="LaButti K."/>
            <person name="Riley R."/>
            <person name="Lipzen A."/>
            <person name="Clum A."/>
            <person name="Drula E."/>
            <person name="Henrissat B."/>
            <person name="Kohler A."/>
            <person name="Grigoriev I.V."/>
            <person name="Martin F.M."/>
            <person name="Hacquard S."/>
        </authorList>
    </citation>
    <scope>NUCLEOTIDE SEQUENCE [LARGE SCALE GENOMIC DNA]</scope>
    <source>
        <strain evidence="8 9">MPI-CAGE-CH-0241</strain>
    </source>
</reference>
<dbReference type="GO" id="GO:0008270">
    <property type="term" value="F:zinc ion binding"/>
    <property type="evidence" value="ECO:0007669"/>
    <property type="project" value="InterPro"/>
</dbReference>
<dbReference type="AlphaFoldDB" id="A0A9P8W686"/>
<keyword evidence="5" id="KW-0539">Nucleus</keyword>
<evidence type="ECO:0000256" key="6">
    <source>
        <dbReference type="SAM" id="MobiDB-lite"/>
    </source>
</evidence>
<accession>A0A9P8W686</accession>
<dbReference type="PANTHER" id="PTHR47338:SF5">
    <property type="entry name" value="ZN(II)2CYS6 TRANSCRIPTION FACTOR (EUROFUNG)"/>
    <property type="match status" value="1"/>
</dbReference>
<evidence type="ECO:0000259" key="7">
    <source>
        <dbReference type="PROSITE" id="PS50048"/>
    </source>
</evidence>